<dbReference type="OrthoDB" id="4428152at2"/>
<sequence length="561" mass="54597">MSMLINSPSFENAFSEVSSVLSVARHVGEIAGRNTLSGTFSSLSGLRELGVNHAQVIQGGAGSARDVLASFRDLVEWLGMNLRLNHVAFTGHDLALSRGLDTADSGGTFEQDIAEFASKPAASFADFPFLPPAPVPSVSLETLVAQLGATQSGQAAQAAADWQSMATQATSIATQLEGIASQLSAQNQGVAVLRATAGMKATAAKASYFAANATEMARSVGILSTIAPHFHTQASQALSALQTIANPAEKEAAEKAYLTAFHGIYSGALSQAVPVIRNLMMDNSHGVGGGSAAIGSDSTGAPPSPATSTLSPAGMGTQASSTATLPVTGGGVGAQAAPVSGMPPVTGLPTGAGPGGSGVSAHAPVFSGLTPGMGGNNRSGLSGGGSIPASGGLRPGSGTGAGVGGGRSTTGTSMGAGMSGMGGYGMAGGVGSAGMRGGTGGAGGRGFGAGGSGGRGFGAGSGVGTAPKTPHGTGSGGGMGNGTSTGGVKPTTGTTNSGGRAGTPMIGAPIGGQNTNNDNQRKRKKPIRGITTSVERDTNLKALLGDQPKVIPGVIGSWVRE</sequence>
<protein>
    <recommendedName>
        <fullName evidence="4">PPE family protein</fullName>
    </recommendedName>
</protein>
<dbReference type="RefSeq" id="WP_047263013.1">
    <property type="nucleotide sequence ID" value="NZ_CP011542.1"/>
</dbReference>
<feature type="compositionally biased region" description="Gly residues" evidence="1">
    <location>
        <begin position="371"/>
        <end position="386"/>
    </location>
</feature>
<feature type="region of interest" description="Disordered" evidence="1">
    <location>
        <begin position="458"/>
        <end position="531"/>
    </location>
</feature>
<proteinExistence type="predicted"/>
<feature type="region of interest" description="Disordered" evidence="1">
    <location>
        <begin position="289"/>
        <end position="414"/>
    </location>
</feature>
<organism evidence="2 3">
    <name type="scientific">Corynebacterium mustelae</name>
    <dbReference type="NCBI Taxonomy" id="571915"/>
    <lineage>
        <taxon>Bacteria</taxon>
        <taxon>Bacillati</taxon>
        <taxon>Actinomycetota</taxon>
        <taxon>Actinomycetes</taxon>
        <taxon>Mycobacteriales</taxon>
        <taxon>Corynebacteriaceae</taxon>
        <taxon>Corynebacterium</taxon>
    </lineage>
</organism>
<keyword evidence="3" id="KW-1185">Reference proteome</keyword>
<dbReference type="PATRIC" id="fig|571915.4.peg.3033"/>
<evidence type="ECO:0008006" key="4">
    <source>
        <dbReference type="Google" id="ProtNLM"/>
    </source>
</evidence>
<dbReference type="AlphaFoldDB" id="A0A0G3H317"/>
<feature type="compositionally biased region" description="Low complexity" evidence="1">
    <location>
        <begin position="295"/>
        <end position="314"/>
    </location>
</feature>
<dbReference type="EMBL" id="CP011542">
    <property type="protein sequence ID" value="AKK07120.1"/>
    <property type="molecule type" value="Genomic_DNA"/>
</dbReference>
<feature type="compositionally biased region" description="Gly residues" evidence="1">
    <location>
        <begin position="473"/>
        <end position="485"/>
    </location>
</feature>
<evidence type="ECO:0000313" key="2">
    <source>
        <dbReference type="EMBL" id="AKK07120.1"/>
    </source>
</evidence>
<reference evidence="2 3" key="1">
    <citation type="journal article" date="2015" name="Genome Announc.">
        <title>Complete Genome Sequence of the Type Strain Corynebacterium mustelae DSM 45274, Isolated from Various Tissues of a Male Ferret with Lethal Sepsis.</title>
        <authorList>
            <person name="Ruckert C."/>
            <person name="Eimer J."/>
            <person name="Winkler A."/>
            <person name="Tauch A."/>
        </authorList>
    </citation>
    <scope>NUCLEOTIDE SEQUENCE [LARGE SCALE GENOMIC DNA]</scope>
    <source>
        <strain evidence="2 3">DSM 45274</strain>
    </source>
</reference>
<evidence type="ECO:0000256" key="1">
    <source>
        <dbReference type="SAM" id="MobiDB-lite"/>
    </source>
</evidence>
<name>A0A0G3H317_9CORY</name>
<reference evidence="3" key="2">
    <citation type="submission" date="2015-05" db="EMBL/GenBank/DDBJ databases">
        <title>Complete genome sequence of Corynebacterium mustelae DSM 45274, isolated from various tissues of a male ferret with lethal sepsis.</title>
        <authorList>
            <person name="Ruckert C."/>
            <person name="Albersmeier A."/>
            <person name="Winkler A."/>
            <person name="Tauch A."/>
        </authorList>
    </citation>
    <scope>NUCLEOTIDE SEQUENCE [LARGE SCALE GENOMIC DNA]</scope>
    <source>
        <strain evidence="3">DSM 45274</strain>
    </source>
</reference>
<dbReference type="STRING" id="571915.CMUST_14135"/>
<evidence type="ECO:0000313" key="3">
    <source>
        <dbReference type="Proteomes" id="UP000035199"/>
    </source>
</evidence>
<dbReference type="KEGG" id="cmv:CMUST_14135"/>
<accession>A0A0G3H317</accession>
<dbReference type="Proteomes" id="UP000035199">
    <property type="component" value="Chromosome"/>
</dbReference>
<gene>
    <name evidence="2" type="ORF">CMUST_14135</name>
</gene>
<feature type="compositionally biased region" description="Gly residues" evidence="1">
    <location>
        <begin position="393"/>
        <end position="408"/>
    </location>
</feature>